<organism evidence="1 2">
    <name type="scientific">Streptomyces filipinensis</name>
    <dbReference type="NCBI Taxonomy" id="66887"/>
    <lineage>
        <taxon>Bacteria</taxon>
        <taxon>Bacillati</taxon>
        <taxon>Actinomycetota</taxon>
        <taxon>Actinomycetes</taxon>
        <taxon>Kitasatosporales</taxon>
        <taxon>Streptomycetaceae</taxon>
        <taxon>Streptomyces</taxon>
    </lineage>
</organism>
<dbReference type="InterPro" id="IPR019587">
    <property type="entry name" value="Polyketide_cyclase/dehydratase"/>
</dbReference>
<sequence length="153" mass="16830">MAHRLRPVGADFVETAPVRLVFAREIAAAPERVFRSLAEDLAGWSEWFPGVSSVRPAGSGREVRLRGGGRFEESVVVAAAPQLYAYRVDVTNLPGARAWIEEWRLVPAGTGTRVQMTFALDGTAVFRLLWTLARPGVGRAFRDAVARLDRRLG</sequence>
<dbReference type="Proteomes" id="UP000618795">
    <property type="component" value="Unassembled WGS sequence"/>
</dbReference>
<dbReference type="EMBL" id="BMTD01000008">
    <property type="protein sequence ID" value="GGU99319.1"/>
    <property type="molecule type" value="Genomic_DNA"/>
</dbReference>
<dbReference type="SUPFAM" id="SSF55961">
    <property type="entry name" value="Bet v1-like"/>
    <property type="match status" value="1"/>
</dbReference>
<evidence type="ECO:0000313" key="2">
    <source>
        <dbReference type="Proteomes" id="UP000618795"/>
    </source>
</evidence>
<dbReference type="AlphaFoldDB" id="A0A918IDN9"/>
<proteinExistence type="predicted"/>
<dbReference type="Pfam" id="PF10604">
    <property type="entry name" value="Polyketide_cyc2"/>
    <property type="match status" value="1"/>
</dbReference>
<gene>
    <name evidence="1" type="ORF">GCM10010260_39450</name>
</gene>
<name>A0A918IDN9_9ACTN</name>
<dbReference type="Gene3D" id="3.30.530.20">
    <property type="match status" value="1"/>
</dbReference>
<protein>
    <submittedName>
        <fullName evidence="1">Polyketide cyclase</fullName>
    </submittedName>
</protein>
<comment type="caution">
    <text evidence="1">The sequence shown here is derived from an EMBL/GenBank/DDBJ whole genome shotgun (WGS) entry which is preliminary data.</text>
</comment>
<reference evidence="1" key="2">
    <citation type="submission" date="2020-09" db="EMBL/GenBank/DDBJ databases">
        <authorList>
            <person name="Sun Q."/>
            <person name="Ohkuma M."/>
        </authorList>
    </citation>
    <scope>NUCLEOTIDE SEQUENCE</scope>
    <source>
        <strain evidence="1">JCM 4369</strain>
    </source>
</reference>
<evidence type="ECO:0000313" key="1">
    <source>
        <dbReference type="EMBL" id="GGU99319.1"/>
    </source>
</evidence>
<dbReference type="InterPro" id="IPR023393">
    <property type="entry name" value="START-like_dom_sf"/>
</dbReference>
<dbReference type="CDD" id="cd07821">
    <property type="entry name" value="PYR_PYL_RCAR_like"/>
    <property type="match status" value="1"/>
</dbReference>
<reference evidence="1" key="1">
    <citation type="journal article" date="2014" name="Int. J. Syst. Evol. Microbiol.">
        <title>Complete genome sequence of Corynebacterium casei LMG S-19264T (=DSM 44701T), isolated from a smear-ripened cheese.</title>
        <authorList>
            <consortium name="US DOE Joint Genome Institute (JGI-PGF)"/>
            <person name="Walter F."/>
            <person name="Albersmeier A."/>
            <person name="Kalinowski J."/>
            <person name="Ruckert C."/>
        </authorList>
    </citation>
    <scope>NUCLEOTIDE SEQUENCE</scope>
    <source>
        <strain evidence="1">JCM 4369</strain>
    </source>
</reference>
<keyword evidence="2" id="KW-1185">Reference proteome</keyword>
<accession>A0A918IDN9</accession>
<dbReference type="RefSeq" id="WP_191874812.1">
    <property type="nucleotide sequence ID" value="NZ_BMTD01000008.1"/>
</dbReference>